<dbReference type="EMBL" id="CP137757">
    <property type="protein sequence ID" value="WPF24711.1"/>
    <property type="molecule type" value="Genomic_DNA"/>
</dbReference>
<dbReference type="AlphaFoldDB" id="A0AAU0PZP2"/>
<sequence>MITFAALAGTAGIAGMYAFRRKENAHRSRMSKLDYNIHVNGIRGKSTITRMLGSVLREAGVSTVSKTTGTYACVIDPEAGEHPIQRTGPANINEQYDFLKEWLDGSVNGLVVECMAVKPKYQNLCQNVILRSPISVITNVRLDHQEEMGDTVEEIADSLCNTVPEHGLVITGERNESVLKLIRKNCEARNSRLIVAEESELSRSLVDKFAYQQFEENVAVVLALAEALDIDTDVAVRGMLKAEPDPGTTKVIKVEEENNSLYWVPMFAVNDWESTTKVYNSVHDGRLPEDTKHVIAMNNRADRTDRASMFVDVITKDLKGQFDKIVLYGDIQDVVYQKLIAGGVAESNILTTTDIEETDGKALVARARESFDDDTEVAVYGMVNIHTQHVQSMEKYISTLKSENALAPVEELTGSVEVTAPEEAVTTTNTDAAARGKDVADDAEIADVAAEVAADVSDDADVAAKVAADVAAHDKDADIDTEIGAVSRKDEHVEVMA</sequence>
<evidence type="ECO:0000313" key="3">
    <source>
        <dbReference type="Proteomes" id="UP001174314"/>
    </source>
</evidence>
<dbReference type="GO" id="GO:0045227">
    <property type="term" value="P:capsule polysaccharide biosynthetic process"/>
    <property type="evidence" value="ECO:0007669"/>
    <property type="project" value="InterPro"/>
</dbReference>
<name>A0AAU0PZP2_9CORY</name>
<dbReference type="PANTHER" id="PTHR43445:SF1">
    <property type="entry name" value="PGA SYNTHASE CAPB"/>
    <property type="match status" value="1"/>
</dbReference>
<dbReference type="GO" id="GO:0016020">
    <property type="term" value="C:membrane"/>
    <property type="evidence" value="ECO:0007669"/>
    <property type="project" value="InterPro"/>
</dbReference>
<gene>
    <name evidence="2" type="primary">pgsB</name>
    <name evidence="2" type="ORF">Q0N40_09290</name>
</gene>
<dbReference type="GO" id="GO:0005524">
    <property type="term" value="F:ATP binding"/>
    <property type="evidence" value="ECO:0007669"/>
    <property type="project" value="InterPro"/>
</dbReference>
<dbReference type="RefSeq" id="WP_236881719.1">
    <property type="nucleotide sequence ID" value="NZ_CP137757.1"/>
</dbReference>
<dbReference type="InterPro" id="IPR008337">
    <property type="entry name" value="Capsule_biosynth_CapB"/>
</dbReference>
<organism evidence="2 3">
    <name type="scientific">Corynebacterium pseudokroppenstedtii</name>
    <dbReference type="NCBI Taxonomy" id="2804917"/>
    <lineage>
        <taxon>Bacteria</taxon>
        <taxon>Bacillati</taxon>
        <taxon>Actinomycetota</taxon>
        <taxon>Actinomycetes</taxon>
        <taxon>Mycobacteriales</taxon>
        <taxon>Corynebacteriaceae</taxon>
        <taxon>Corynebacterium</taxon>
    </lineage>
</organism>
<dbReference type="InterPro" id="IPR013221">
    <property type="entry name" value="Mur_ligase_cen"/>
</dbReference>
<dbReference type="PANTHER" id="PTHR43445">
    <property type="entry name" value="UDP-N-ACETYLMURAMATE--L-ALANINE LIGASE-RELATED"/>
    <property type="match status" value="1"/>
</dbReference>
<dbReference type="InterPro" id="IPR050061">
    <property type="entry name" value="MurCDEF_pg_biosynth"/>
</dbReference>
<dbReference type="NCBIfam" id="TIGR04012">
    <property type="entry name" value="poly_gGlu_PgsB"/>
    <property type="match status" value="1"/>
</dbReference>
<dbReference type="Pfam" id="PF08245">
    <property type="entry name" value="Mur_ligase_M"/>
    <property type="match status" value="1"/>
</dbReference>
<feature type="domain" description="Mur ligase central" evidence="1">
    <location>
        <begin position="41"/>
        <end position="218"/>
    </location>
</feature>
<keyword evidence="3" id="KW-1185">Reference proteome</keyword>
<evidence type="ECO:0000313" key="2">
    <source>
        <dbReference type="EMBL" id="WPF24711.1"/>
    </source>
</evidence>
<evidence type="ECO:0000259" key="1">
    <source>
        <dbReference type="Pfam" id="PF08245"/>
    </source>
</evidence>
<dbReference type="KEGG" id="cpsk:Q0N40_09290"/>
<proteinExistence type="predicted"/>
<accession>A0AAU0PZP2</accession>
<dbReference type="Gene3D" id="3.40.1190.10">
    <property type="entry name" value="Mur-like, catalytic domain"/>
    <property type="match status" value="1"/>
</dbReference>
<reference evidence="2 3" key="1">
    <citation type="submission" date="2023-10" db="EMBL/GenBank/DDBJ databases">
        <title>complete genome sequence of Corynebacterium pseudokroppenstedtii P15-C1.</title>
        <authorList>
            <person name="Bruggemann H."/>
            <person name="Poehlein A."/>
        </authorList>
    </citation>
    <scope>NUCLEOTIDE SEQUENCE [LARGE SCALE GENOMIC DNA]</scope>
    <source>
        <strain evidence="2 3">P15_C1</strain>
    </source>
</reference>
<protein>
    <submittedName>
        <fullName evidence="2">Poly-gamma-glutamate synthase PgsB</fullName>
    </submittedName>
</protein>
<dbReference type="InterPro" id="IPR036565">
    <property type="entry name" value="Mur-like_cat_sf"/>
</dbReference>
<dbReference type="GO" id="GO:0016881">
    <property type="term" value="F:acid-amino acid ligase activity"/>
    <property type="evidence" value="ECO:0007669"/>
    <property type="project" value="InterPro"/>
</dbReference>
<dbReference type="SUPFAM" id="SSF53623">
    <property type="entry name" value="MurD-like peptide ligases, catalytic domain"/>
    <property type="match status" value="1"/>
</dbReference>
<dbReference type="Proteomes" id="UP001174314">
    <property type="component" value="Chromosome"/>
</dbReference>
<dbReference type="PRINTS" id="PR01758">
    <property type="entry name" value="CAPSULEPROTB"/>
</dbReference>